<dbReference type="AlphaFoldDB" id="D7LP10"/>
<name>D7LP10_ARALL</name>
<dbReference type="EMBL" id="GL348717">
    <property type="protein sequence ID" value="EFH53456.1"/>
    <property type="molecule type" value="Genomic_DNA"/>
</dbReference>
<dbReference type="Proteomes" id="UP000008694">
    <property type="component" value="Unassembled WGS sequence"/>
</dbReference>
<feature type="region of interest" description="Disordered" evidence="1">
    <location>
        <begin position="94"/>
        <end position="138"/>
    </location>
</feature>
<keyword evidence="3" id="KW-1185">Reference proteome</keyword>
<proteinExistence type="predicted"/>
<reference evidence="3" key="1">
    <citation type="journal article" date="2011" name="Nat. Genet.">
        <title>The Arabidopsis lyrata genome sequence and the basis of rapid genome size change.</title>
        <authorList>
            <person name="Hu T.T."/>
            <person name="Pattyn P."/>
            <person name="Bakker E.G."/>
            <person name="Cao J."/>
            <person name="Cheng J.-F."/>
            <person name="Clark R.M."/>
            <person name="Fahlgren N."/>
            <person name="Fawcett J.A."/>
            <person name="Grimwood J."/>
            <person name="Gundlach H."/>
            <person name="Haberer G."/>
            <person name="Hollister J.D."/>
            <person name="Ossowski S."/>
            <person name="Ottilar R.P."/>
            <person name="Salamov A.A."/>
            <person name="Schneeberger K."/>
            <person name="Spannagl M."/>
            <person name="Wang X."/>
            <person name="Yang L."/>
            <person name="Nasrallah M.E."/>
            <person name="Bergelson J."/>
            <person name="Carrington J.C."/>
            <person name="Gaut B.S."/>
            <person name="Schmutz J."/>
            <person name="Mayer K.F.X."/>
            <person name="Van de Peer Y."/>
            <person name="Grigoriev I.V."/>
            <person name="Nordborg M."/>
            <person name="Weigel D."/>
            <person name="Guo Y.-L."/>
        </authorList>
    </citation>
    <scope>NUCLEOTIDE SEQUENCE [LARGE SCALE GENOMIC DNA]</scope>
    <source>
        <strain evidence="3">cv. MN47</strain>
    </source>
</reference>
<dbReference type="KEGG" id="aly:9311591"/>
<organism evidence="3">
    <name type="scientific">Arabidopsis lyrata subsp. lyrata</name>
    <name type="common">Lyre-leaved rock-cress</name>
    <dbReference type="NCBI Taxonomy" id="81972"/>
    <lineage>
        <taxon>Eukaryota</taxon>
        <taxon>Viridiplantae</taxon>
        <taxon>Streptophyta</taxon>
        <taxon>Embryophyta</taxon>
        <taxon>Tracheophyta</taxon>
        <taxon>Spermatophyta</taxon>
        <taxon>Magnoliopsida</taxon>
        <taxon>eudicotyledons</taxon>
        <taxon>Gunneridae</taxon>
        <taxon>Pentapetalae</taxon>
        <taxon>rosids</taxon>
        <taxon>malvids</taxon>
        <taxon>Brassicales</taxon>
        <taxon>Brassicaceae</taxon>
        <taxon>Camelineae</taxon>
        <taxon>Arabidopsis</taxon>
    </lineage>
</organism>
<feature type="compositionally biased region" description="Acidic residues" evidence="1">
    <location>
        <begin position="101"/>
        <end position="110"/>
    </location>
</feature>
<accession>D7LP10</accession>
<gene>
    <name evidence="2" type="ORF">ARALYDRAFT_905270</name>
</gene>
<dbReference type="Gramene" id="scaffold_500974.1">
    <property type="protein sequence ID" value="scaffold_500974.1"/>
    <property type="gene ID" value="scaffold_500974.1"/>
</dbReference>
<feature type="compositionally biased region" description="Basic and acidic residues" evidence="1">
    <location>
        <begin position="111"/>
        <end position="132"/>
    </location>
</feature>
<dbReference type="HOGENOM" id="CLU_1857997_0_0_1"/>
<evidence type="ECO:0000313" key="3">
    <source>
        <dbReference type="Proteomes" id="UP000008694"/>
    </source>
</evidence>
<protein>
    <submittedName>
        <fullName evidence="2">Uncharacterized protein</fullName>
    </submittedName>
</protein>
<evidence type="ECO:0000313" key="2">
    <source>
        <dbReference type="EMBL" id="EFH53456.1"/>
    </source>
</evidence>
<sequence length="138" mass="15459">MKITCSLSKPPRDNLMLISSERSFVSYLDMLAMKRVPVIRELQSDEVSPIVWERFLSAGGVDSGDLDEDPGWSCEVCFSTGHGFENFLVHLKHTPRNEATKDEEEDEDDDTPRNEASEKQSEASSEASKKQSEASLAF</sequence>
<evidence type="ECO:0000256" key="1">
    <source>
        <dbReference type="SAM" id="MobiDB-lite"/>
    </source>
</evidence>